<sequence>MRIKLPLRERVVEYHKMFHDYMKHVATLSTGCILIMIAFLEKLSSEPDATGAIVLAIISFVVSIVGTVAAQVGNMEQLGAQDISFGLNSISAVGMIGAWAGFLVGISSLAYFGVINVVV</sequence>
<comment type="caution">
    <text evidence="2">The sequence shown here is derived from an EMBL/GenBank/DDBJ whole genome shotgun (WGS) entry which is preliminary data.</text>
</comment>
<name>A0A6N9TN19_9ALTE</name>
<evidence type="ECO:0000313" key="2">
    <source>
        <dbReference type="EMBL" id="NDW17246.1"/>
    </source>
</evidence>
<dbReference type="EMBL" id="JAAAWO010000018">
    <property type="protein sequence ID" value="NDW17246.1"/>
    <property type="molecule type" value="Genomic_DNA"/>
</dbReference>
<proteinExistence type="predicted"/>
<keyword evidence="3" id="KW-1185">Reference proteome</keyword>
<evidence type="ECO:0000256" key="1">
    <source>
        <dbReference type="SAM" id="Phobius"/>
    </source>
</evidence>
<dbReference type="RefSeq" id="WP_163107761.1">
    <property type="nucleotide sequence ID" value="NZ_JAAAWO010000018.1"/>
</dbReference>
<keyword evidence="1" id="KW-1133">Transmembrane helix</keyword>
<protein>
    <submittedName>
        <fullName evidence="2">Uncharacterized protein</fullName>
    </submittedName>
</protein>
<reference evidence="2 3" key="1">
    <citation type="submission" date="2020-01" db="EMBL/GenBank/DDBJ databases">
        <title>Genomes of bacteria type strains.</title>
        <authorList>
            <person name="Chen J."/>
            <person name="Zhu S."/>
            <person name="Yang J."/>
        </authorList>
    </citation>
    <scope>NUCLEOTIDE SEQUENCE [LARGE SCALE GENOMIC DNA]</scope>
    <source>
        <strain evidence="2 3">LMG 24078</strain>
    </source>
</reference>
<keyword evidence="1" id="KW-0472">Membrane</keyword>
<feature type="transmembrane region" description="Helical" evidence="1">
    <location>
        <begin position="52"/>
        <end position="73"/>
    </location>
</feature>
<feature type="transmembrane region" description="Helical" evidence="1">
    <location>
        <begin position="21"/>
        <end position="40"/>
    </location>
</feature>
<dbReference type="Proteomes" id="UP000471381">
    <property type="component" value="Unassembled WGS sequence"/>
</dbReference>
<organism evidence="2 3">
    <name type="scientific">Alteromonas genovensis</name>
    <dbReference type="NCBI Taxonomy" id="471225"/>
    <lineage>
        <taxon>Bacteria</taxon>
        <taxon>Pseudomonadati</taxon>
        <taxon>Pseudomonadota</taxon>
        <taxon>Gammaproteobacteria</taxon>
        <taxon>Alteromonadales</taxon>
        <taxon>Alteromonadaceae</taxon>
        <taxon>Alteromonas/Salinimonas group</taxon>
        <taxon>Alteromonas</taxon>
    </lineage>
</organism>
<gene>
    <name evidence="2" type="ORF">GTQ48_17155</name>
</gene>
<keyword evidence="1" id="KW-0812">Transmembrane</keyword>
<dbReference type="AlphaFoldDB" id="A0A6N9TN19"/>
<feature type="transmembrane region" description="Helical" evidence="1">
    <location>
        <begin position="85"/>
        <end position="112"/>
    </location>
</feature>
<evidence type="ECO:0000313" key="3">
    <source>
        <dbReference type="Proteomes" id="UP000471381"/>
    </source>
</evidence>
<accession>A0A6N9TN19</accession>